<gene>
    <name evidence="1" type="ORF">KDA27_04940</name>
</gene>
<evidence type="ECO:0000313" key="2">
    <source>
        <dbReference type="Proteomes" id="UP000739538"/>
    </source>
</evidence>
<name>A0A956N9Z2_UNCEI</name>
<proteinExistence type="predicted"/>
<organism evidence="1 2">
    <name type="scientific">Eiseniibacteriota bacterium</name>
    <dbReference type="NCBI Taxonomy" id="2212470"/>
    <lineage>
        <taxon>Bacteria</taxon>
        <taxon>Candidatus Eiseniibacteriota</taxon>
    </lineage>
</organism>
<reference evidence="1" key="2">
    <citation type="journal article" date="2021" name="Microbiome">
        <title>Successional dynamics and alternative stable states in a saline activated sludge microbial community over 9 years.</title>
        <authorList>
            <person name="Wang Y."/>
            <person name="Ye J."/>
            <person name="Ju F."/>
            <person name="Liu L."/>
            <person name="Boyd J.A."/>
            <person name="Deng Y."/>
            <person name="Parks D.H."/>
            <person name="Jiang X."/>
            <person name="Yin X."/>
            <person name="Woodcroft B.J."/>
            <person name="Tyson G.W."/>
            <person name="Hugenholtz P."/>
            <person name="Polz M.F."/>
            <person name="Zhang T."/>
        </authorList>
    </citation>
    <scope>NUCLEOTIDE SEQUENCE</scope>
    <source>
        <strain evidence="1">HKST-UBA02</strain>
    </source>
</reference>
<reference evidence="1" key="1">
    <citation type="submission" date="2020-04" db="EMBL/GenBank/DDBJ databases">
        <authorList>
            <person name="Zhang T."/>
        </authorList>
    </citation>
    <scope>NUCLEOTIDE SEQUENCE</scope>
    <source>
        <strain evidence="1">HKST-UBA02</strain>
    </source>
</reference>
<dbReference type="PANTHER" id="PTHR34374:SF1">
    <property type="entry name" value="LARGE RIBOSOMAL RNA SUBUNIT ACCUMULATION PROTEIN YCED HOMOLOG 1, CHLOROPLASTIC"/>
    <property type="match status" value="1"/>
</dbReference>
<dbReference type="EMBL" id="JAGQHS010000016">
    <property type="protein sequence ID" value="MCA9755126.1"/>
    <property type="molecule type" value="Genomic_DNA"/>
</dbReference>
<sequence>MDPHAPFLLRLSTVEEGESHREMVGSPEELAFQGDGFEPEGPISFRARIYRIGDRMEIRGPVRTKVRQTCGRCLEPVVSEVEAEVRVFAEPPDSRDPREREEVREDDLGIVYHDGQSVDLTDEVRQVLLVEVPWHPTCREDCRGLCPRCGANRNGDGCACTEDPVDPRWRALLDLREKAEE</sequence>
<dbReference type="Proteomes" id="UP000739538">
    <property type="component" value="Unassembled WGS sequence"/>
</dbReference>
<accession>A0A956N9Z2</accession>
<protein>
    <submittedName>
        <fullName evidence="1">DUF177 domain-containing protein</fullName>
    </submittedName>
</protein>
<dbReference type="Pfam" id="PF02620">
    <property type="entry name" value="YceD"/>
    <property type="match status" value="1"/>
</dbReference>
<evidence type="ECO:0000313" key="1">
    <source>
        <dbReference type="EMBL" id="MCA9755126.1"/>
    </source>
</evidence>
<dbReference type="AlphaFoldDB" id="A0A956N9Z2"/>
<dbReference type="PANTHER" id="PTHR34374">
    <property type="entry name" value="LARGE RIBOSOMAL RNA SUBUNIT ACCUMULATION PROTEIN YCED HOMOLOG 1, CHLOROPLASTIC"/>
    <property type="match status" value="1"/>
</dbReference>
<comment type="caution">
    <text evidence="1">The sequence shown here is derived from an EMBL/GenBank/DDBJ whole genome shotgun (WGS) entry which is preliminary data.</text>
</comment>
<dbReference type="InterPro" id="IPR003772">
    <property type="entry name" value="YceD"/>
</dbReference>